<dbReference type="AlphaFoldDB" id="A0A0F9FIU3"/>
<dbReference type="EMBL" id="LAZR01021158">
    <property type="protein sequence ID" value="KKL86289.1"/>
    <property type="molecule type" value="Genomic_DNA"/>
</dbReference>
<evidence type="ECO:0000313" key="1">
    <source>
        <dbReference type="EMBL" id="KKL86289.1"/>
    </source>
</evidence>
<gene>
    <name evidence="1" type="ORF">LCGC14_1946220</name>
</gene>
<protein>
    <submittedName>
        <fullName evidence="1">Uncharacterized protein</fullName>
    </submittedName>
</protein>
<name>A0A0F9FIU3_9ZZZZ</name>
<organism evidence="1">
    <name type="scientific">marine sediment metagenome</name>
    <dbReference type="NCBI Taxonomy" id="412755"/>
    <lineage>
        <taxon>unclassified sequences</taxon>
        <taxon>metagenomes</taxon>
        <taxon>ecological metagenomes</taxon>
    </lineage>
</organism>
<accession>A0A0F9FIU3</accession>
<proteinExistence type="predicted"/>
<reference evidence="1" key="1">
    <citation type="journal article" date="2015" name="Nature">
        <title>Complex archaea that bridge the gap between prokaryotes and eukaryotes.</title>
        <authorList>
            <person name="Spang A."/>
            <person name="Saw J.H."/>
            <person name="Jorgensen S.L."/>
            <person name="Zaremba-Niedzwiedzka K."/>
            <person name="Martijn J."/>
            <person name="Lind A.E."/>
            <person name="van Eijk R."/>
            <person name="Schleper C."/>
            <person name="Guy L."/>
            <person name="Ettema T.J."/>
        </authorList>
    </citation>
    <scope>NUCLEOTIDE SEQUENCE</scope>
</reference>
<comment type="caution">
    <text evidence="1">The sequence shown here is derived from an EMBL/GenBank/DDBJ whole genome shotgun (WGS) entry which is preliminary data.</text>
</comment>
<sequence length="117" mass="13642">MGTLEVLRLMRTYNVIQTLVSRAIEALPSVHPGYTVIEWDVGTTYEGRRYPTWEVNVRVRGPQGELSFNPICTFMGRPGDLDDEVHLMVWCIRARYNMAVRSVVEREELEEEARWLL</sequence>